<evidence type="ECO:0000313" key="2">
    <source>
        <dbReference type="EMBL" id="CAJ1393972.1"/>
    </source>
</evidence>
<protein>
    <recommendedName>
        <fullName evidence="1">DUF4116 domain-containing protein</fullName>
    </recommendedName>
</protein>
<organism evidence="2 3">
    <name type="scientific">Effrenium voratum</name>
    <dbReference type="NCBI Taxonomy" id="2562239"/>
    <lineage>
        <taxon>Eukaryota</taxon>
        <taxon>Sar</taxon>
        <taxon>Alveolata</taxon>
        <taxon>Dinophyceae</taxon>
        <taxon>Suessiales</taxon>
        <taxon>Symbiodiniaceae</taxon>
        <taxon>Effrenium</taxon>
    </lineage>
</organism>
<dbReference type="Pfam" id="PF13475">
    <property type="entry name" value="DUF4116"/>
    <property type="match status" value="1"/>
</dbReference>
<dbReference type="InterPro" id="IPR025197">
    <property type="entry name" value="DUF4116"/>
</dbReference>
<accession>A0AA36IUX3</accession>
<gene>
    <name evidence="2" type="ORF">EVOR1521_LOCUS18720</name>
</gene>
<feature type="domain" description="DUF4116" evidence="1">
    <location>
        <begin position="95"/>
        <end position="150"/>
    </location>
</feature>
<sequence length="489" mass="54848">MAAGAHADAAVVALCVFGDFDEAVLSLLGAAKSGALRAGLAQPCMAKPLEQTLKFEDEQPWQQQELWWDLAKTFVVPVPVTTAELEPVRQRICSDRSFLLSILKDNAKCSYSWQALQFVNEELRNDRDVFIAAIGSQAQGWKSLKFAGPSVREDAMVCHEAVAKNVAAMEFVPLKFRNDGKILSLWLSIAMQKAHQKMENRFEKHWKAQRGSNTQLRKRVRMQEVENVSTERVVPLAALCVQCASRCILVAVGSYDPATRTAFTDLKYPGVKVKHGESPYDAAARLCKTRLASLAEYIEVETSSFDAKEEEDISKRTGQPSRYLRTIFRGHMSSLVPWAQYVKFVPSRLGCLSPKLTSKQNSLARRYRKATATVAPMPPDIFAFKQDLGSSEITLYAWVPAWEFEHLRYTAQGEGLVDFWVHQGDFSVLHGEARNFTPGLAKPQVAKPTVTNNRSVLSAQKIANLARQLANRREMTNRKYTRVSVMRTD</sequence>
<dbReference type="AlphaFoldDB" id="A0AA36IUX3"/>
<dbReference type="Proteomes" id="UP001178507">
    <property type="component" value="Unassembled WGS sequence"/>
</dbReference>
<proteinExistence type="predicted"/>
<comment type="caution">
    <text evidence="2">The sequence shown here is derived from an EMBL/GenBank/DDBJ whole genome shotgun (WGS) entry which is preliminary data.</text>
</comment>
<dbReference type="EMBL" id="CAUJNA010002691">
    <property type="protein sequence ID" value="CAJ1393972.1"/>
    <property type="molecule type" value="Genomic_DNA"/>
</dbReference>
<evidence type="ECO:0000313" key="3">
    <source>
        <dbReference type="Proteomes" id="UP001178507"/>
    </source>
</evidence>
<evidence type="ECO:0000259" key="1">
    <source>
        <dbReference type="Pfam" id="PF13475"/>
    </source>
</evidence>
<reference evidence="2" key="1">
    <citation type="submission" date="2023-08" db="EMBL/GenBank/DDBJ databases">
        <authorList>
            <person name="Chen Y."/>
            <person name="Shah S."/>
            <person name="Dougan E. K."/>
            <person name="Thang M."/>
            <person name="Chan C."/>
        </authorList>
    </citation>
    <scope>NUCLEOTIDE SEQUENCE</scope>
</reference>
<name>A0AA36IUX3_9DINO</name>
<keyword evidence="3" id="KW-1185">Reference proteome</keyword>